<evidence type="ECO:0000259" key="2">
    <source>
        <dbReference type="Pfam" id="PF12708"/>
    </source>
</evidence>
<keyword evidence="4" id="KW-1185">Reference proteome</keyword>
<name>A0AAN7HG96_9PEZI</name>
<sequence length="1475" mass="157860">MTPLRTRLPWLAFFVISFFALLILAFDHSDIKHVTEQNLARRGNVLRTERHADTDASIQTTISKNEDISTARVAKARAVVAEALKKLRVSNKERWENPRRNNWYANPASFSQNARRDEVGPNYYNVTEDVAAAAALLAEVDAAAEYRNGTLYKDYSHLERLSKRGQQQPAEKRAGGYWMENLDNLGTQPFGNDASYKVFRNVKDYGAKGDGVTDDTVAINNAISDGNRCGENCYESTVKSAVIYFPPGTYLVSGSIIAYYHSQLVGDPTNLPVIKAAASFVGLGVISTDVYVPNGGTGIDGNAKEWYINTANFYRQIRNFVIDITATDQGAYVAALHYQVAQATSLTNVRFVVSQQSGTTQQAIFAENGSGGFMGDLIFEGGAFGIYGGNQQFTTSRLQFVNCVTAIKLIWDWGWIWRDIHISGSQIGISLLSEDGVHHTGSLLVQDSTFTNTATAILTFPPVAEKHAGTTGITLDNVAFSGVNAAIADNAGKVWLEGSVGTVDTYTIGPAFYSEDSGSGGFVLGQSSATPRLDTLTGPGNGLPKAPYFSREKPSYEGATIVQMKWHAKGDGVTDDTAAFQSVIDQYAGTGTVIFVDAGSYILTDTITIPSGTKIVGQSWSQLVAFGPKFQDARNPHVLFRVGAKGGEVGNVEIQDLLFTTKGPTAGLVAVEWNMEADGQGTAAMWDCHVRIGGAQGSDLSVADCPALRSGTNENCLAGSMMFHLTPTGSAYIENVWLWTADHDLDSNNMTQVSVYVARGMLVESVKPTWLYGTGSEHAVFYQYEFYRAKQLLAAMIQTESPYYQPNPRPPAPFTDAVGVFRGDPDYSCAEDNQEGCDASWALRVVRSSDITIAGAGLYSWFNTYAQECVDRQDCQISMVQMKGNQGDVRLWNLITIGAQTMISSEAGGEHTEISALDYTSMDYHPLWSQLSLYEPPAVPDDGGGDGGNGDLVYVPTTIWAPGSGATAACIPPCTLVLPPSQLGSTTTISWPPLVTTLLSSAEDGAIQTITTTISIPAITTTAIEWWPVTVNVGDPTSAIVRPVQSVKPPGFRITLPPNVATVPPTQIPEYSNGVPISSESSSAATILPVFFPTLHPVSIQPQPTISVNLPTKDPVTTTLPPSTTTIDDVTITIPPVTTTQSDTGPVITYTSDKPSSTCSVGCGSYDCGLFGCGGGCGVFGCNGGCSIFGCGGGGCGLFGCGGGCSPIVGCPPGNQCPLNKCGGLGCKNGGCGTQPEGDCEPRTADDCTLIVSSTLTATPGQYSTTTRTHCHPYADCDAVDKTTTRTQTEPEPDFGTVTVTASIRAMGRQPDGLVNSLASVVINEQYSWDLTRFGAFPTGGPGGGGERTVPRGPSGEAGTFWTWYMSRLTSTGAYGLGTFNGRPNDQCTNQGEWSDEDYPMSLWVSDVATLTVFGDSKCSYKADYTGLNPVKDQFLGTITCDKWKDARCYQDDTSKGQKCVVNEFDFPMAYCRWE</sequence>
<dbReference type="Proteomes" id="UP001303647">
    <property type="component" value="Unassembled WGS sequence"/>
</dbReference>
<feature type="chain" id="PRO_5042944305" evidence="1">
    <location>
        <begin position="26"/>
        <end position="1475"/>
    </location>
</feature>
<dbReference type="GO" id="GO:0004650">
    <property type="term" value="F:polygalacturonase activity"/>
    <property type="evidence" value="ECO:0007669"/>
    <property type="project" value="InterPro"/>
</dbReference>
<organism evidence="3 4">
    <name type="scientific">Corynascus novoguineensis</name>
    <dbReference type="NCBI Taxonomy" id="1126955"/>
    <lineage>
        <taxon>Eukaryota</taxon>
        <taxon>Fungi</taxon>
        <taxon>Dikarya</taxon>
        <taxon>Ascomycota</taxon>
        <taxon>Pezizomycotina</taxon>
        <taxon>Sordariomycetes</taxon>
        <taxon>Sordariomycetidae</taxon>
        <taxon>Sordariales</taxon>
        <taxon>Chaetomiaceae</taxon>
        <taxon>Corynascus</taxon>
    </lineage>
</organism>
<feature type="signal peptide" evidence="1">
    <location>
        <begin position="1"/>
        <end position="25"/>
    </location>
</feature>
<reference evidence="3" key="1">
    <citation type="journal article" date="2023" name="Mol. Phylogenet. Evol.">
        <title>Genome-scale phylogeny and comparative genomics of the fungal order Sordariales.</title>
        <authorList>
            <person name="Hensen N."/>
            <person name="Bonometti L."/>
            <person name="Westerberg I."/>
            <person name="Brannstrom I.O."/>
            <person name="Guillou S."/>
            <person name="Cros-Aarteil S."/>
            <person name="Calhoun S."/>
            <person name="Haridas S."/>
            <person name="Kuo A."/>
            <person name="Mondo S."/>
            <person name="Pangilinan J."/>
            <person name="Riley R."/>
            <person name="LaButti K."/>
            <person name="Andreopoulos B."/>
            <person name="Lipzen A."/>
            <person name="Chen C."/>
            <person name="Yan M."/>
            <person name="Daum C."/>
            <person name="Ng V."/>
            <person name="Clum A."/>
            <person name="Steindorff A."/>
            <person name="Ohm R.A."/>
            <person name="Martin F."/>
            <person name="Silar P."/>
            <person name="Natvig D.O."/>
            <person name="Lalanne C."/>
            <person name="Gautier V."/>
            <person name="Ament-Velasquez S.L."/>
            <person name="Kruys A."/>
            <person name="Hutchinson M.I."/>
            <person name="Powell A.J."/>
            <person name="Barry K."/>
            <person name="Miller A.N."/>
            <person name="Grigoriev I.V."/>
            <person name="Debuchy R."/>
            <person name="Gladieux P."/>
            <person name="Hiltunen Thoren M."/>
            <person name="Johannesson H."/>
        </authorList>
    </citation>
    <scope>NUCLEOTIDE SEQUENCE</scope>
    <source>
        <strain evidence="3">CBS 359.72</strain>
    </source>
</reference>
<reference evidence="3" key="2">
    <citation type="submission" date="2023-05" db="EMBL/GenBank/DDBJ databases">
        <authorList>
            <consortium name="Lawrence Berkeley National Laboratory"/>
            <person name="Steindorff A."/>
            <person name="Hensen N."/>
            <person name="Bonometti L."/>
            <person name="Westerberg I."/>
            <person name="Brannstrom I.O."/>
            <person name="Guillou S."/>
            <person name="Cros-Aarteil S."/>
            <person name="Calhoun S."/>
            <person name="Haridas S."/>
            <person name="Kuo A."/>
            <person name="Mondo S."/>
            <person name="Pangilinan J."/>
            <person name="Riley R."/>
            <person name="Labutti K."/>
            <person name="Andreopoulos B."/>
            <person name="Lipzen A."/>
            <person name="Chen C."/>
            <person name="Yanf M."/>
            <person name="Daum C."/>
            <person name="Ng V."/>
            <person name="Clum A."/>
            <person name="Ohm R."/>
            <person name="Martin F."/>
            <person name="Silar P."/>
            <person name="Natvig D."/>
            <person name="Lalanne C."/>
            <person name="Gautier V."/>
            <person name="Ament-Velasquez S.L."/>
            <person name="Kruys A."/>
            <person name="Hutchinson M.I."/>
            <person name="Powell A.J."/>
            <person name="Barry K."/>
            <person name="Miller A.N."/>
            <person name="Grigoriev I.V."/>
            <person name="Debuchy R."/>
            <person name="Gladieux P."/>
            <person name="Thoren M.H."/>
            <person name="Johannesson H."/>
        </authorList>
    </citation>
    <scope>NUCLEOTIDE SEQUENCE</scope>
    <source>
        <strain evidence="3">CBS 359.72</strain>
    </source>
</reference>
<dbReference type="Pfam" id="PF12708">
    <property type="entry name" value="Pect-lyase_RHGA_epim"/>
    <property type="match status" value="2"/>
</dbReference>
<proteinExistence type="predicted"/>
<accession>A0AAN7HG96</accession>
<dbReference type="InterPro" id="IPR039279">
    <property type="entry name" value="QRT3-like"/>
</dbReference>
<dbReference type="CDD" id="cd23668">
    <property type="entry name" value="GH55_beta13glucanase-like"/>
    <property type="match status" value="1"/>
</dbReference>
<comment type="caution">
    <text evidence="3">The sequence shown here is derived from an EMBL/GenBank/DDBJ whole genome shotgun (WGS) entry which is preliminary data.</text>
</comment>
<protein>
    <submittedName>
        <fullName evidence="3">Pectate lyase superfamily protein-domain-containing protein</fullName>
    </submittedName>
</protein>
<gene>
    <name evidence="3" type="ORF">C7999DRAFT_30989</name>
</gene>
<keyword evidence="3" id="KW-0456">Lyase</keyword>
<dbReference type="SUPFAM" id="SSF51126">
    <property type="entry name" value="Pectin lyase-like"/>
    <property type="match status" value="2"/>
</dbReference>
<dbReference type="PANTHER" id="PTHR33928:SF2">
    <property type="entry name" value="PECTATE LYASE SUPERFAMILY PROTEIN DOMAIN-CONTAINING PROTEIN-RELATED"/>
    <property type="match status" value="1"/>
</dbReference>
<dbReference type="InterPro" id="IPR024535">
    <property type="entry name" value="RHGA/B-epi-like_pectate_lyase"/>
</dbReference>
<feature type="domain" description="Rhamnogalacturonase A/B/Epimerase-like pectate lyase" evidence="2">
    <location>
        <begin position="199"/>
        <end position="429"/>
    </location>
</feature>
<feature type="domain" description="Rhamnogalacturonase A/B/Epimerase-like pectate lyase" evidence="2">
    <location>
        <begin position="567"/>
        <end position="619"/>
    </location>
</feature>
<dbReference type="EMBL" id="MU857635">
    <property type="protein sequence ID" value="KAK4248626.1"/>
    <property type="molecule type" value="Genomic_DNA"/>
</dbReference>
<evidence type="ECO:0000256" key="1">
    <source>
        <dbReference type="SAM" id="SignalP"/>
    </source>
</evidence>
<dbReference type="GO" id="GO:0016829">
    <property type="term" value="F:lyase activity"/>
    <property type="evidence" value="ECO:0007669"/>
    <property type="project" value="UniProtKB-KW"/>
</dbReference>
<dbReference type="PANTHER" id="PTHR33928">
    <property type="entry name" value="POLYGALACTURONASE QRT3"/>
    <property type="match status" value="1"/>
</dbReference>
<dbReference type="InterPro" id="IPR011050">
    <property type="entry name" value="Pectin_lyase_fold/virulence"/>
</dbReference>
<evidence type="ECO:0000313" key="4">
    <source>
        <dbReference type="Proteomes" id="UP001303647"/>
    </source>
</evidence>
<keyword evidence="1" id="KW-0732">Signal</keyword>
<dbReference type="FunFam" id="2.160.20.10:FF:000049">
    <property type="entry name" value="Putative exo-beta-1,3-glucanase"/>
    <property type="match status" value="1"/>
</dbReference>
<dbReference type="InterPro" id="IPR012334">
    <property type="entry name" value="Pectin_lyas_fold"/>
</dbReference>
<dbReference type="Gene3D" id="2.160.20.10">
    <property type="entry name" value="Single-stranded right-handed beta-helix, Pectin lyase-like"/>
    <property type="match status" value="2"/>
</dbReference>
<evidence type="ECO:0000313" key="3">
    <source>
        <dbReference type="EMBL" id="KAK4248626.1"/>
    </source>
</evidence>